<keyword evidence="1" id="KW-0812">Transmembrane</keyword>
<feature type="transmembrane region" description="Helical" evidence="1">
    <location>
        <begin position="37"/>
        <end position="55"/>
    </location>
</feature>
<sequence>MKSIKINKQNGFKNIFISLLIFIVLNMFAIFTLGISSVYGSFLLNILIISLMVAYICKRKFLYFESTLILFYVLFFIIAPIFQLKQGYLPNTFPINNGLIIRVNIYLCIFLVSYNFFRFILLNKNFDKNIYNEDLIVSYKTVSLVITIMFLIVLLIYIPDILKKIIFRTSEFEDNMNKSTSLIINKYFFMLPFFLFTYYLYIYKNKFKNRKVLINLVVFFLLFAFIKNPFLEKRNAIGPLYLTILFYLNRKKLNTRKFLLKLLILFIIFFPASTIITHSEYGLRDIINGNVQIIKGIMNINYSEQFNTLHYDAWSNFIATVDFVKNNGITKGHQLLGSMLFFIPRNIWNNKPESTGIVIGNYLINYYGMWFNNLSNPFPSEGYINFGLIGMILFALVLAKLGITCKKYFEIGGYYEVISFYITFHLIFLMRGDLMNGIAYLSGVIFAIHFTPKIIDEIIGVLWNKEPL</sequence>
<feature type="transmembrane region" description="Helical" evidence="1">
    <location>
        <begin position="182"/>
        <end position="201"/>
    </location>
</feature>
<feature type="transmembrane region" description="Helical" evidence="1">
    <location>
        <begin position="12"/>
        <end position="31"/>
    </location>
</feature>
<organism evidence="2 3">
    <name type="scientific">Clostridium aestuarii</name>
    <dbReference type="NCBI Taxonomy" id="338193"/>
    <lineage>
        <taxon>Bacteria</taxon>
        <taxon>Bacillati</taxon>
        <taxon>Bacillota</taxon>
        <taxon>Clostridia</taxon>
        <taxon>Eubacteriales</taxon>
        <taxon>Clostridiaceae</taxon>
        <taxon>Clostridium</taxon>
    </lineage>
</organism>
<proteinExistence type="predicted"/>
<evidence type="ECO:0000256" key="1">
    <source>
        <dbReference type="SAM" id="Phobius"/>
    </source>
</evidence>
<keyword evidence="3" id="KW-1185">Reference proteome</keyword>
<feature type="transmembrane region" description="Helical" evidence="1">
    <location>
        <begin position="382"/>
        <end position="401"/>
    </location>
</feature>
<reference evidence="2" key="1">
    <citation type="submission" date="2022-12" db="EMBL/GenBank/DDBJ databases">
        <authorList>
            <person name="Wang J."/>
        </authorList>
    </citation>
    <scope>NUCLEOTIDE SEQUENCE</scope>
    <source>
        <strain evidence="2">HY-45-18</strain>
    </source>
</reference>
<dbReference type="RefSeq" id="WP_268040688.1">
    <property type="nucleotide sequence ID" value="NZ_JAPQER010000003.1"/>
</dbReference>
<feature type="transmembrane region" description="Helical" evidence="1">
    <location>
        <begin position="258"/>
        <end position="276"/>
    </location>
</feature>
<keyword evidence="1" id="KW-1133">Transmembrane helix</keyword>
<name>A0ABT4CZH1_9CLOT</name>
<feature type="transmembrane region" description="Helical" evidence="1">
    <location>
        <begin position="142"/>
        <end position="162"/>
    </location>
</feature>
<accession>A0ABT4CZH1</accession>
<evidence type="ECO:0000313" key="2">
    <source>
        <dbReference type="EMBL" id="MCY6484381.1"/>
    </source>
</evidence>
<feature type="transmembrane region" description="Helical" evidence="1">
    <location>
        <begin position="62"/>
        <end position="83"/>
    </location>
</feature>
<keyword evidence="1" id="KW-0472">Membrane</keyword>
<feature type="transmembrane region" description="Helical" evidence="1">
    <location>
        <begin position="236"/>
        <end position="251"/>
    </location>
</feature>
<dbReference type="Proteomes" id="UP001078443">
    <property type="component" value="Unassembled WGS sequence"/>
</dbReference>
<gene>
    <name evidence="2" type="ORF">OW763_08425</name>
</gene>
<comment type="caution">
    <text evidence="2">The sequence shown here is derived from an EMBL/GenBank/DDBJ whole genome shotgun (WGS) entry which is preliminary data.</text>
</comment>
<feature type="transmembrane region" description="Helical" evidence="1">
    <location>
        <begin position="103"/>
        <end position="121"/>
    </location>
</feature>
<feature type="transmembrane region" description="Helical" evidence="1">
    <location>
        <begin position="413"/>
        <end position="431"/>
    </location>
</feature>
<feature type="transmembrane region" description="Helical" evidence="1">
    <location>
        <begin position="213"/>
        <end position="230"/>
    </location>
</feature>
<dbReference type="EMBL" id="JAPQER010000003">
    <property type="protein sequence ID" value="MCY6484381.1"/>
    <property type="molecule type" value="Genomic_DNA"/>
</dbReference>
<protein>
    <recommendedName>
        <fullName evidence="4">O-antigen polysaccharide polymerase Wzy</fullName>
    </recommendedName>
</protein>
<evidence type="ECO:0000313" key="3">
    <source>
        <dbReference type="Proteomes" id="UP001078443"/>
    </source>
</evidence>
<evidence type="ECO:0008006" key="4">
    <source>
        <dbReference type="Google" id="ProtNLM"/>
    </source>
</evidence>